<accession>A0AAD6PAW9</accession>
<dbReference type="EMBL" id="JAPFFJ010000007">
    <property type="protein sequence ID" value="KAJ6422410.1"/>
    <property type="molecule type" value="Genomic_DNA"/>
</dbReference>
<dbReference type="InterPro" id="IPR051245">
    <property type="entry name" value="eIF5-mimic_regulator"/>
</dbReference>
<dbReference type="GO" id="GO:0016020">
    <property type="term" value="C:membrane"/>
    <property type="evidence" value="ECO:0007669"/>
    <property type="project" value="TreeGrafter"/>
</dbReference>
<dbReference type="PANTHER" id="PTHR14208">
    <property type="entry name" value="BASIC LEUCINE ZIPPER AND W2 DOMAIN-CONTAINING PROTEIN"/>
    <property type="match status" value="1"/>
</dbReference>
<protein>
    <recommendedName>
        <fullName evidence="1">5MP1/2-like HEAT domain-containing protein</fullName>
    </recommendedName>
</protein>
<organism evidence="2 3">
    <name type="scientific">Salix udensis</name>
    <dbReference type="NCBI Taxonomy" id="889485"/>
    <lineage>
        <taxon>Eukaryota</taxon>
        <taxon>Viridiplantae</taxon>
        <taxon>Streptophyta</taxon>
        <taxon>Embryophyta</taxon>
        <taxon>Tracheophyta</taxon>
        <taxon>Spermatophyta</taxon>
        <taxon>Magnoliopsida</taxon>
        <taxon>eudicotyledons</taxon>
        <taxon>Gunneridae</taxon>
        <taxon>Pentapetalae</taxon>
        <taxon>rosids</taxon>
        <taxon>fabids</taxon>
        <taxon>Malpighiales</taxon>
        <taxon>Salicaceae</taxon>
        <taxon>Saliceae</taxon>
        <taxon>Salix</taxon>
    </lineage>
</organism>
<dbReference type="Pfam" id="PF25504">
    <property type="entry name" value="HEAT_5MP1_2"/>
    <property type="match status" value="1"/>
</dbReference>
<name>A0AAD6PAW9_9ROSI</name>
<comment type="caution">
    <text evidence="2">The sequence shown here is derived from an EMBL/GenBank/DDBJ whole genome shotgun (WGS) entry which is preliminary data.</text>
</comment>
<evidence type="ECO:0000259" key="1">
    <source>
        <dbReference type="Pfam" id="PF25504"/>
    </source>
</evidence>
<evidence type="ECO:0000313" key="2">
    <source>
        <dbReference type="EMBL" id="KAJ6422410.1"/>
    </source>
</evidence>
<dbReference type="InterPro" id="IPR057397">
    <property type="entry name" value="HEAT_5MP1_2"/>
</dbReference>
<dbReference type="PANTHER" id="PTHR14208:SF2">
    <property type="entry name" value="PROTEIN KRASAVIETZ"/>
    <property type="match status" value="1"/>
</dbReference>
<dbReference type="GO" id="GO:0005737">
    <property type="term" value="C:cytoplasm"/>
    <property type="evidence" value="ECO:0007669"/>
    <property type="project" value="TreeGrafter"/>
</dbReference>
<reference evidence="2 3" key="1">
    <citation type="journal article" date="2023" name="Int. J. Mol. Sci.">
        <title>De Novo Assembly and Annotation of 11 Diverse Shrub Willow (Salix) Genomes Reveals Novel Gene Organization in Sex-Linked Regions.</title>
        <authorList>
            <person name="Hyden B."/>
            <person name="Feng K."/>
            <person name="Yates T.B."/>
            <person name="Jawdy S."/>
            <person name="Cereghino C."/>
            <person name="Smart L.B."/>
            <person name="Muchero W."/>
        </authorList>
    </citation>
    <scope>NUCLEOTIDE SEQUENCE [LARGE SCALE GENOMIC DNA]</scope>
    <source>
        <tissue evidence="2">Shoot tip</tissue>
    </source>
</reference>
<feature type="domain" description="5MP1/2-like HEAT" evidence="1">
    <location>
        <begin position="16"/>
        <end position="70"/>
    </location>
</feature>
<gene>
    <name evidence="2" type="ORF">OIU84_027381</name>
</gene>
<evidence type="ECO:0000313" key="3">
    <source>
        <dbReference type="Proteomes" id="UP001162972"/>
    </source>
</evidence>
<dbReference type="Proteomes" id="UP001162972">
    <property type="component" value="Chromosome 19"/>
</dbReference>
<sequence>MQYLLTKHFMFSGTRIKTRKRNIAAPLDPAAFADAVVQIYLDNAGDLELVAKSIESADLNFSRYGDTFFEASSSFIIFK</sequence>
<dbReference type="AlphaFoldDB" id="A0AAD6PAW9"/>
<keyword evidence="3" id="KW-1185">Reference proteome</keyword>
<feature type="non-terminal residue" evidence="2">
    <location>
        <position position="79"/>
    </location>
</feature>
<proteinExistence type="predicted"/>